<dbReference type="InterPro" id="IPR036465">
    <property type="entry name" value="vWFA_dom_sf"/>
</dbReference>
<feature type="compositionally biased region" description="Low complexity" evidence="1">
    <location>
        <begin position="28"/>
        <end position="37"/>
    </location>
</feature>
<accession>A6FWY4</accession>
<dbReference type="RefSeq" id="WP_006968983.1">
    <property type="nucleotide sequence ID" value="NZ_ABCS01000001.1"/>
</dbReference>
<name>A6FWY4_9BACT</name>
<dbReference type="OrthoDB" id="5288390at2"/>
<evidence type="ECO:0000313" key="2">
    <source>
        <dbReference type="EMBL" id="EDM81808.1"/>
    </source>
</evidence>
<evidence type="ECO:0000313" key="3">
    <source>
        <dbReference type="Proteomes" id="UP000005801"/>
    </source>
</evidence>
<keyword evidence="3" id="KW-1185">Reference proteome</keyword>
<dbReference type="AlphaFoldDB" id="A6FWY4"/>
<dbReference type="EMBL" id="ABCS01000001">
    <property type="protein sequence ID" value="EDM81808.1"/>
    <property type="molecule type" value="Genomic_DNA"/>
</dbReference>
<gene>
    <name evidence="2" type="ORF">PPSIR1_05058</name>
</gene>
<keyword evidence="2" id="KW-0449">Lipoprotein</keyword>
<reference evidence="2 3" key="1">
    <citation type="submission" date="2007-06" db="EMBL/GenBank/DDBJ databases">
        <authorList>
            <person name="Shimkets L."/>
            <person name="Ferriera S."/>
            <person name="Johnson J."/>
            <person name="Kravitz S."/>
            <person name="Beeson K."/>
            <person name="Sutton G."/>
            <person name="Rogers Y.-H."/>
            <person name="Friedman R."/>
            <person name="Frazier M."/>
            <person name="Venter J.C."/>
        </authorList>
    </citation>
    <scope>NUCLEOTIDE SEQUENCE [LARGE SCALE GENOMIC DNA]</scope>
    <source>
        <strain evidence="2 3">SIR-1</strain>
    </source>
</reference>
<dbReference type="SUPFAM" id="SSF53300">
    <property type="entry name" value="vWA-like"/>
    <property type="match status" value="1"/>
</dbReference>
<feature type="region of interest" description="Disordered" evidence="1">
    <location>
        <begin position="1"/>
        <end position="49"/>
    </location>
</feature>
<protein>
    <submittedName>
        <fullName evidence="2">Putative lipoprotein</fullName>
    </submittedName>
</protein>
<sequence length="311" mass="31719">MFSTGVGADDEAGEGPEGEGDEAEDTGEAGPALDMSEGGQGEGMMEAGDEPGCTKVDLLFVIDDSISMAGEQANLIASFPEFIAGIQDTLANADSYHVGVVTTNAYAYNAGGCQQMGALVTQTGGASASGQVCGPFAAGRYMSDADDLQATFACAAQVGIDGPTDERPMESLEIALGSAHAGAGGCNEGFLRNDALLVVVLITDEEDDHFMLYNTLEGSPGDPPDWFAAVAAAKGMESNAAILSIIGGQPGNVCPEPSGVDGAEDAPRLRAFTEMFTHGFLGDVCAPSYGPFFDEAIAVVETACEGFVPIP</sequence>
<comment type="caution">
    <text evidence="2">The sequence shown here is derived from an EMBL/GenBank/DDBJ whole genome shotgun (WGS) entry which is preliminary data.</text>
</comment>
<proteinExistence type="predicted"/>
<feature type="compositionally biased region" description="Acidic residues" evidence="1">
    <location>
        <begin position="8"/>
        <end position="27"/>
    </location>
</feature>
<evidence type="ECO:0000256" key="1">
    <source>
        <dbReference type="SAM" id="MobiDB-lite"/>
    </source>
</evidence>
<organism evidence="2 3">
    <name type="scientific">Plesiocystis pacifica SIR-1</name>
    <dbReference type="NCBI Taxonomy" id="391625"/>
    <lineage>
        <taxon>Bacteria</taxon>
        <taxon>Pseudomonadati</taxon>
        <taxon>Myxococcota</taxon>
        <taxon>Polyangia</taxon>
        <taxon>Nannocystales</taxon>
        <taxon>Nannocystaceae</taxon>
        <taxon>Plesiocystis</taxon>
    </lineage>
</organism>
<dbReference type="STRING" id="391625.PPSIR1_05058"/>
<dbReference type="eggNOG" id="COG2304">
    <property type="taxonomic scope" value="Bacteria"/>
</dbReference>
<dbReference type="Proteomes" id="UP000005801">
    <property type="component" value="Unassembled WGS sequence"/>
</dbReference>